<protein>
    <recommendedName>
        <fullName evidence="3">PH domain-containing protein</fullName>
    </recommendedName>
</protein>
<dbReference type="Pfam" id="PF12814">
    <property type="entry name" value="Mcp5_PH"/>
    <property type="match status" value="1"/>
</dbReference>
<dbReference type="GO" id="GO:0005543">
    <property type="term" value="F:phospholipid binding"/>
    <property type="evidence" value="ECO:0007669"/>
    <property type="project" value="InterPro"/>
</dbReference>
<dbReference type="GO" id="GO:0000226">
    <property type="term" value="P:microtubule cytoskeleton organization"/>
    <property type="evidence" value="ECO:0007669"/>
    <property type="project" value="TreeGrafter"/>
</dbReference>
<evidence type="ECO:0000313" key="5">
    <source>
        <dbReference type="Proteomes" id="UP001217918"/>
    </source>
</evidence>
<evidence type="ECO:0000256" key="1">
    <source>
        <dbReference type="SAM" id="Coils"/>
    </source>
</evidence>
<dbReference type="InterPro" id="IPR024774">
    <property type="entry name" value="PH_dom-Mcp5-type"/>
</dbReference>
<feature type="domain" description="PH" evidence="3">
    <location>
        <begin position="794"/>
        <end position="905"/>
    </location>
</feature>
<feature type="coiled-coil region" evidence="1">
    <location>
        <begin position="136"/>
        <end position="177"/>
    </location>
</feature>
<feature type="region of interest" description="Disordered" evidence="2">
    <location>
        <begin position="287"/>
        <end position="333"/>
    </location>
</feature>
<feature type="compositionally biased region" description="Polar residues" evidence="2">
    <location>
        <begin position="616"/>
        <end position="630"/>
    </location>
</feature>
<feature type="region of interest" description="Disordered" evidence="2">
    <location>
        <begin position="56"/>
        <end position="109"/>
    </location>
</feature>
<organism evidence="4 5">
    <name type="scientific">Phyllachora maydis</name>
    <dbReference type="NCBI Taxonomy" id="1825666"/>
    <lineage>
        <taxon>Eukaryota</taxon>
        <taxon>Fungi</taxon>
        <taxon>Dikarya</taxon>
        <taxon>Ascomycota</taxon>
        <taxon>Pezizomycotina</taxon>
        <taxon>Sordariomycetes</taxon>
        <taxon>Sordariomycetidae</taxon>
        <taxon>Phyllachorales</taxon>
        <taxon>Phyllachoraceae</taxon>
        <taxon>Phyllachora</taxon>
    </lineage>
</organism>
<feature type="compositionally biased region" description="Basic residues" evidence="2">
    <location>
        <begin position="554"/>
        <end position="568"/>
    </location>
</feature>
<feature type="compositionally biased region" description="Acidic residues" evidence="2">
    <location>
        <begin position="604"/>
        <end position="613"/>
    </location>
</feature>
<sequence length="1085" mass="120617">MEEAGKLGTSLLHQQKELEHRLREIEQLESEEQLTPDLRQRLADIEKDYNEVAKESARAFLPKPRVPSNEAAQGSPFAPEGKGGRRSVSPSKFESMATGSPTKLSVPNRKIRNQPANRVHDIEFAAEISTSLISQVRNLQGLLAEREEELRDNKVERARLELEAEGFQQRMKSLDESEHRYKDENWNLETQIHELLAAQKDAADREKKLKQSLNVLQSEKNLTQRELDEVKETLAKQDEKYAAAVKNLEIELGTARRNASILEGERFALQKKMEDLTAQNQELAKAFSVQRGRASEREAGYGMSDEDLDRADDRGTPEHSPPPSPVKGTPRHSMLESETLKTSLHHAQRTLQSLKNNIHREKTEKLELKRMLQEARDELERMRNDPNAAGNRRSRKMDTRESRKPSRLGQLGGARTSKTDLYLEDPNWEDHGDASSHVPRISQGVTPILENSDHFETAQETSDAFETAHERGTETDDFETGAEDLSDDGMATETEGNLSKMAAKKKRQSTIAMSGSRLSYQSTASTSNDDDDDDDDDMVLPVWKTPTSMQSQKLHMHGSRGALNRRSRHVSEQPVLPSSPASFAHSSASGTPQAAGQSLFAELGDMEGSDDESYAGGNTPSRRSVRSVTPGSVARRATSPPPEVPALPSAASARGPPLRMPPLPMNHKEVIEAAKSGSSSGGPGTIGTMGPPMLSASAMRNQNMGAYRPQTPSSPKPMSPVSASFSQRAGPTPRGRGTADVQSSHRVRLPSHRSSVSSFASEVDTRFNLLPGMPFESRGFEPTTDYRMIQAITQTMIGEYLWKYTRKTGRGEMSEKRHRRYFWVHPYTRSLYWSDRDPSGADRTELRAKSVPIEAVRVVTDDNPMPPGLHRKSLVVVAPGRSVKFTCTTGQRHEVWFNALSYLLLRTNDEGHNDAEEMAGSITRDDVAEFNPSYSARPVDGVRAAPSLSSYHSRTTRNESPVVDMSMNLPTLTPSKRNAPHSRPTTGTLSRISGYWRDSKMFSGTFGSLRSRGGANNHSSEIYEASQVHDSAEDLREMIEQQNRESSRLENVRACCDGRHDVGTLGQKVVYLHFDNDCLASSFTS</sequence>
<feature type="compositionally biased region" description="Polar residues" evidence="2">
    <location>
        <begin position="509"/>
        <end position="527"/>
    </location>
</feature>
<dbReference type="PROSITE" id="PS50003">
    <property type="entry name" value="PH_DOMAIN"/>
    <property type="match status" value="1"/>
</dbReference>
<feature type="region of interest" description="Disordered" evidence="2">
    <location>
        <begin position="377"/>
        <end position="439"/>
    </location>
</feature>
<keyword evidence="5" id="KW-1185">Reference proteome</keyword>
<dbReference type="InterPro" id="IPR001849">
    <property type="entry name" value="PH_domain"/>
</dbReference>
<dbReference type="PANTHER" id="PTHR28190">
    <property type="entry name" value="NUCLEAR MIGRATION PROTEIN NUM1"/>
    <property type="match status" value="1"/>
</dbReference>
<feature type="coiled-coil region" evidence="1">
    <location>
        <begin position="206"/>
        <end position="286"/>
    </location>
</feature>
<keyword evidence="1" id="KW-0175">Coiled coil</keyword>
<dbReference type="SMART" id="SM00233">
    <property type="entry name" value="PH"/>
    <property type="match status" value="1"/>
</dbReference>
<evidence type="ECO:0000313" key="4">
    <source>
        <dbReference type="EMBL" id="KAK2075137.1"/>
    </source>
</evidence>
<evidence type="ECO:0000259" key="3">
    <source>
        <dbReference type="PROSITE" id="PS50003"/>
    </source>
</evidence>
<accession>A0AAD9MG40</accession>
<dbReference type="EMBL" id="JAQQPM010000009">
    <property type="protein sequence ID" value="KAK2075137.1"/>
    <property type="molecule type" value="Genomic_DNA"/>
</dbReference>
<comment type="caution">
    <text evidence="4">The sequence shown here is derived from an EMBL/GenBank/DDBJ whole genome shotgun (WGS) entry which is preliminary data.</text>
</comment>
<feature type="coiled-coil region" evidence="1">
    <location>
        <begin position="11"/>
        <end position="48"/>
    </location>
</feature>
<dbReference type="AlphaFoldDB" id="A0AAD9MG40"/>
<name>A0AAD9MG40_9PEZI</name>
<feature type="compositionally biased region" description="Low complexity" evidence="2">
    <location>
        <begin position="578"/>
        <end position="589"/>
    </location>
</feature>
<feature type="region of interest" description="Disordered" evidence="2">
    <location>
        <begin position="457"/>
        <end position="760"/>
    </location>
</feature>
<dbReference type="InterPro" id="IPR053005">
    <property type="entry name" value="Nuclear_Pos-Cytoskel_Interact"/>
</dbReference>
<dbReference type="GO" id="GO:0032065">
    <property type="term" value="P:maintenance of protein location in cell cortex"/>
    <property type="evidence" value="ECO:0007669"/>
    <property type="project" value="InterPro"/>
</dbReference>
<dbReference type="CDD" id="cd13365">
    <property type="entry name" value="PH_PLC_plant-like"/>
    <property type="match status" value="1"/>
</dbReference>
<feature type="coiled-coil region" evidence="1">
    <location>
        <begin position="1025"/>
        <end position="1052"/>
    </location>
</feature>
<feature type="compositionally biased region" description="Polar residues" evidence="2">
    <location>
        <begin position="88"/>
        <end position="105"/>
    </location>
</feature>
<dbReference type="SUPFAM" id="SSF50729">
    <property type="entry name" value="PH domain-like"/>
    <property type="match status" value="1"/>
</dbReference>
<reference evidence="4" key="1">
    <citation type="journal article" date="2023" name="Mol. Plant Microbe Interact.">
        <title>Elucidating the Obligate Nature and Biological Capacity of an Invasive Fungal Corn Pathogen.</title>
        <authorList>
            <person name="MacCready J.S."/>
            <person name="Roggenkamp E.M."/>
            <person name="Gdanetz K."/>
            <person name="Chilvers M.I."/>
        </authorList>
    </citation>
    <scope>NUCLEOTIDE SEQUENCE</scope>
    <source>
        <strain evidence="4">PM02</strain>
    </source>
</reference>
<dbReference type="GO" id="GO:0015631">
    <property type="term" value="F:tubulin binding"/>
    <property type="evidence" value="ECO:0007669"/>
    <property type="project" value="TreeGrafter"/>
</dbReference>
<proteinExistence type="predicted"/>
<dbReference type="GO" id="GO:0005938">
    <property type="term" value="C:cell cortex"/>
    <property type="evidence" value="ECO:0007669"/>
    <property type="project" value="InterPro"/>
</dbReference>
<feature type="region of interest" description="Disordered" evidence="2">
    <location>
        <begin position="965"/>
        <end position="990"/>
    </location>
</feature>
<feature type="compositionally biased region" description="Acidic residues" evidence="2">
    <location>
        <begin position="475"/>
        <end position="487"/>
    </location>
</feature>
<dbReference type="PANTHER" id="PTHR28190:SF1">
    <property type="entry name" value="NUCLEAR MIGRATION PROTEIN NUM1"/>
    <property type="match status" value="1"/>
</dbReference>
<feature type="compositionally biased region" description="Acidic residues" evidence="2">
    <location>
        <begin position="528"/>
        <end position="538"/>
    </location>
</feature>
<dbReference type="Proteomes" id="UP001217918">
    <property type="component" value="Unassembled WGS sequence"/>
</dbReference>
<dbReference type="GO" id="GO:0005739">
    <property type="term" value="C:mitochondrion"/>
    <property type="evidence" value="ECO:0007669"/>
    <property type="project" value="TreeGrafter"/>
</dbReference>
<evidence type="ECO:0000256" key="2">
    <source>
        <dbReference type="SAM" id="MobiDB-lite"/>
    </source>
</evidence>
<gene>
    <name evidence="4" type="ORF">P8C59_009288</name>
</gene>